<accession>W2S2G3</accession>
<reference evidence="2 3" key="1">
    <citation type="submission" date="2013-03" db="EMBL/GenBank/DDBJ databases">
        <title>The Genome Sequence of Phialophora europaea CBS 101466.</title>
        <authorList>
            <consortium name="The Broad Institute Genomics Platform"/>
            <person name="Cuomo C."/>
            <person name="de Hoog S."/>
            <person name="Gorbushina A."/>
            <person name="Walker B."/>
            <person name="Young S.K."/>
            <person name="Zeng Q."/>
            <person name="Gargeya S."/>
            <person name="Fitzgerald M."/>
            <person name="Haas B."/>
            <person name="Abouelleil A."/>
            <person name="Allen A.W."/>
            <person name="Alvarado L."/>
            <person name="Arachchi H.M."/>
            <person name="Berlin A.M."/>
            <person name="Chapman S.B."/>
            <person name="Gainer-Dewar J."/>
            <person name="Goldberg J."/>
            <person name="Griggs A."/>
            <person name="Gujja S."/>
            <person name="Hansen M."/>
            <person name="Howarth C."/>
            <person name="Imamovic A."/>
            <person name="Ireland A."/>
            <person name="Larimer J."/>
            <person name="McCowan C."/>
            <person name="Murphy C."/>
            <person name="Pearson M."/>
            <person name="Poon T.W."/>
            <person name="Priest M."/>
            <person name="Roberts A."/>
            <person name="Saif S."/>
            <person name="Shea T."/>
            <person name="Sisk P."/>
            <person name="Sykes S."/>
            <person name="Wortman J."/>
            <person name="Nusbaum C."/>
            <person name="Birren B."/>
        </authorList>
    </citation>
    <scope>NUCLEOTIDE SEQUENCE [LARGE SCALE GENOMIC DNA]</scope>
    <source>
        <strain evidence="2 3">CBS 101466</strain>
    </source>
</reference>
<dbReference type="STRING" id="1220924.W2S2G3"/>
<dbReference type="eggNOG" id="ENOG502SN1P">
    <property type="taxonomic scope" value="Eukaryota"/>
</dbReference>
<dbReference type="VEuPathDB" id="FungiDB:HMPREF1541_04189"/>
<evidence type="ECO:0000313" key="3">
    <source>
        <dbReference type="Proteomes" id="UP000030752"/>
    </source>
</evidence>
<dbReference type="PANTHER" id="PTHR37540:SF5">
    <property type="entry name" value="TRANSCRIPTION FACTOR DOMAIN-CONTAINING PROTEIN"/>
    <property type="match status" value="1"/>
</dbReference>
<organism evidence="2 3">
    <name type="scientific">Cyphellophora europaea (strain CBS 101466)</name>
    <name type="common">Phialophora europaea</name>
    <dbReference type="NCBI Taxonomy" id="1220924"/>
    <lineage>
        <taxon>Eukaryota</taxon>
        <taxon>Fungi</taxon>
        <taxon>Dikarya</taxon>
        <taxon>Ascomycota</taxon>
        <taxon>Pezizomycotina</taxon>
        <taxon>Eurotiomycetes</taxon>
        <taxon>Chaetothyriomycetidae</taxon>
        <taxon>Chaetothyriales</taxon>
        <taxon>Cyphellophoraceae</taxon>
        <taxon>Cyphellophora</taxon>
    </lineage>
</organism>
<dbReference type="Pfam" id="PF11951">
    <property type="entry name" value="Fungal_trans_2"/>
    <property type="match status" value="1"/>
</dbReference>
<keyword evidence="3" id="KW-1185">Reference proteome</keyword>
<feature type="region of interest" description="Disordered" evidence="1">
    <location>
        <begin position="172"/>
        <end position="206"/>
    </location>
</feature>
<feature type="region of interest" description="Disordered" evidence="1">
    <location>
        <begin position="437"/>
        <end position="463"/>
    </location>
</feature>
<dbReference type="AlphaFoldDB" id="W2S2G3"/>
<dbReference type="HOGENOM" id="CLU_032227_2_0_1"/>
<gene>
    <name evidence="2" type="ORF">HMPREF1541_04189</name>
</gene>
<dbReference type="PANTHER" id="PTHR37540">
    <property type="entry name" value="TRANSCRIPTION FACTOR (ACR-2), PUTATIVE-RELATED-RELATED"/>
    <property type="match status" value="1"/>
</dbReference>
<dbReference type="OrthoDB" id="4159781at2759"/>
<feature type="region of interest" description="Disordered" evidence="1">
    <location>
        <begin position="488"/>
        <end position="520"/>
    </location>
</feature>
<dbReference type="EMBL" id="KB822719">
    <property type="protein sequence ID" value="ETN42248.1"/>
    <property type="molecule type" value="Genomic_DNA"/>
</dbReference>
<evidence type="ECO:0000256" key="1">
    <source>
        <dbReference type="SAM" id="MobiDB-lite"/>
    </source>
</evidence>
<dbReference type="GeneID" id="19971528"/>
<sequence length="520" mass="58001">MRTDCFNAYPFASEVDIGFAVDHLVTYLAPLIFGSYPKFGNPLITVAFPHALENPDMFGALVTFSQAHVDTLLRPEGKPSVDSLMFWGKTVSLLQEKMSDPEKCADDAAILSNIYLMGAAARFQEQEACNTFYLGIQRMIQIRGGLDKLGLDGYVKNCILYIDGLGLASDNPSEAAASPSSSESSVPTVPSEPSPASTASVSEPPVKYPTHPFPPDLCEVIARIPTGFIDLAMHQYLSVELIGILERLLYWAAKPGLTLLEHGPGDHLYDLKRVATRIPGPTKSRSKRNAEQLVCLAFMILSMEVFTGMRGNKLNEARWRLIKALVVEDQSSKGKLDAEGKLERELKAWFIVMASHAGTEDESAHNLDGDKVNDVLMDRLLDDEASGPTARGKSEFPYARRWNGSKGLRAVLARFFIDERLEKEWRKSWRTHMERKGIPVHPEDNLSEPEAVTKDDEEEDDEATKAKVLRYVRERSRLAFVNQQERAQLNNGYVRQSSQHTEYEYSSHSGGSQIELSLED</sequence>
<proteinExistence type="predicted"/>
<protein>
    <submittedName>
        <fullName evidence="2">Uncharacterized protein</fullName>
    </submittedName>
</protein>
<dbReference type="InParanoid" id="W2S2G3"/>
<dbReference type="InterPro" id="IPR021858">
    <property type="entry name" value="Fun_TF"/>
</dbReference>
<dbReference type="Proteomes" id="UP000030752">
    <property type="component" value="Unassembled WGS sequence"/>
</dbReference>
<evidence type="ECO:0000313" key="2">
    <source>
        <dbReference type="EMBL" id="ETN42248.1"/>
    </source>
</evidence>
<feature type="compositionally biased region" description="Low complexity" evidence="1">
    <location>
        <begin position="172"/>
        <end position="205"/>
    </location>
</feature>
<dbReference type="RefSeq" id="XP_008716757.1">
    <property type="nucleotide sequence ID" value="XM_008718535.1"/>
</dbReference>
<name>W2S2G3_CYPE1</name>